<accession>A0A0C3NA12</accession>
<gene>
    <name evidence="1" type="ORF">PHLGIDRAFT_123485</name>
</gene>
<protein>
    <recommendedName>
        <fullName evidence="3">Peptidase S9 prolyl oligopeptidase catalytic domain-containing protein</fullName>
    </recommendedName>
</protein>
<dbReference type="OrthoDB" id="2152248at2759"/>
<name>A0A0C3NA12_PHLG1</name>
<dbReference type="InterPro" id="IPR029058">
    <property type="entry name" value="AB_hydrolase_fold"/>
</dbReference>
<evidence type="ECO:0000313" key="2">
    <source>
        <dbReference type="Proteomes" id="UP000053257"/>
    </source>
</evidence>
<dbReference type="STRING" id="745531.A0A0C3NA12"/>
<dbReference type="HOGENOM" id="CLU_048444_1_0_1"/>
<organism evidence="1 2">
    <name type="scientific">Phlebiopsis gigantea (strain 11061_1 CR5-6)</name>
    <name type="common">White-rot fungus</name>
    <name type="synonym">Peniophora gigantea</name>
    <dbReference type="NCBI Taxonomy" id="745531"/>
    <lineage>
        <taxon>Eukaryota</taxon>
        <taxon>Fungi</taxon>
        <taxon>Dikarya</taxon>
        <taxon>Basidiomycota</taxon>
        <taxon>Agaricomycotina</taxon>
        <taxon>Agaricomycetes</taxon>
        <taxon>Polyporales</taxon>
        <taxon>Phanerochaetaceae</taxon>
        <taxon>Phlebiopsis</taxon>
    </lineage>
</organism>
<evidence type="ECO:0000313" key="1">
    <source>
        <dbReference type="EMBL" id="KIP01289.1"/>
    </source>
</evidence>
<dbReference type="Proteomes" id="UP000053257">
    <property type="component" value="Unassembled WGS sequence"/>
</dbReference>
<dbReference type="PANTHER" id="PTHR47381">
    <property type="entry name" value="ALPHA/BETA-HYDROLASES SUPERFAMILY PROTEIN"/>
    <property type="match status" value="1"/>
</dbReference>
<dbReference type="Gene3D" id="3.40.50.1820">
    <property type="entry name" value="alpha/beta hydrolase"/>
    <property type="match status" value="1"/>
</dbReference>
<dbReference type="SUPFAM" id="SSF53474">
    <property type="entry name" value="alpha/beta-Hydrolases"/>
    <property type="match status" value="1"/>
</dbReference>
<keyword evidence="2" id="KW-1185">Reference proteome</keyword>
<evidence type="ECO:0008006" key="3">
    <source>
        <dbReference type="Google" id="ProtNLM"/>
    </source>
</evidence>
<sequence>MTLLSRRTVFLAGLPVHVFSTKDLGDISGKVAVLFLLHGRQGSAREINKRAESIVRHVADRGPSIVTLLVVTIDQRNHGERLYDALANNAWNEGNDRHAIDMYAMYTGTSKDISYLIDLLPSYLFPSAEAEIVQWSIAGVSLGGHAAWFSLCAEPRITLGVPIIGCPDYLHLISRRAQASGIAFEPPYAPQSFVAHVQQHDPPSTPFTATDASNPFYNKKVLVLSGADDPLVPWESSDAFVRDLHVGPAGVKQVVVYPGVGHACTEEMVKATADFVWEHVLTIA</sequence>
<dbReference type="AlphaFoldDB" id="A0A0C3NA12"/>
<dbReference type="EMBL" id="KN840833">
    <property type="protein sequence ID" value="KIP01289.1"/>
    <property type="molecule type" value="Genomic_DNA"/>
</dbReference>
<proteinExistence type="predicted"/>
<reference evidence="1 2" key="1">
    <citation type="journal article" date="2014" name="PLoS Genet.">
        <title>Analysis of the Phlebiopsis gigantea genome, transcriptome and secretome provides insight into its pioneer colonization strategies of wood.</title>
        <authorList>
            <person name="Hori C."/>
            <person name="Ishida T."/>
            <person name="Igarashi K."/>
            <person name="Samejima M."/>
            <person name="Suzuki H."/>
            <person name="Master E."/>
            <person name="Ferreira P."/>
            <person name="Ruiz-Duenas F.J."/>
            <person name="Held B."/>
            <person name="Canessa P."/>
            <person name="Larrondo L.F."/>
            <person name="Schmoll M."/>
            <person name="Druzhinina I.S."/>
            <person name="Kubicek C.P."/>
            <person name="Gaskell J.A."/>
            <person name="Kersten P."/>
            <person name="St John F."/>
            <person name="Glasner J."/>
            <person name="Sabat G."/>
            <person name="Splinter BonDurant S."/>
            <person name="Syed K."/>
            <person name="Yadav J."/>
            <person name="Mgbeahuruike A.C."/>
            <person name="Kovalchuk A."/>
            <person name="Asiegbu F.O."/>
            <person name="Lackner G."/>
            <person name="Hoffmeister D."/>
            <person name="Rencoret J."/>
            <person name="Gutierrez A."/>
            <person name="Sun H."/>
            <person name="Lindquist E."/>
            <person name="Barry K."/>
            <person name="Riley R."/>
            <person name="Grigoriev I.V."/>
            <person name="Henrissat B."/>
            <person name="Kues U."/>
            <person name="Berka R.M."/>
            <person name="Martinez A.T."/>
            <person name="Covert S.F."/>
            <person name="Blanchette R.A."/>
            <person name="Cullen D."/>
        </authorList>
    </citation>
    <scope>NUCLEOTIDE SEQUENCE [LARGE SCALE GENOMIC DNA]</scope>
    <source>
        <strain evidence="1 2">11061_1 CR5-6</strain>
    </source>
</reference>
<dbReference type="PANTHER" id="PTHR47381:SF3">
    <property type="entry name" value="ALPHA_BETA-HYDROLASES SUPERFAMILY PROTEIN"/>
    <property type="match status" value="1"/>
</dbReference>